<dbReference type="OrthoDB" id="10266265at2759"/>
<protein>
    <recommendedName>
        <fullName evidence="6">Vacuolar protein sorting-associated protein 45</fullName>
    </recommendedName>
</protein>
<dbReference type="EMBL" id="CP051141">
    <property type="protein sequence ID" value="QIW98506.1"/>
    <property type="molecule type" value="Genomic_DNA"/>
</dbReference>
<keyword evidence="3" id="KW-0813">Transport</keyword>
<dbReference type="Proteomes" id="UP000503462">
    <property type="component" value="Chromosome 3"/>
</dbReference>
<gene>
    <name evidence="7" type="ORF">AMS68_004024</name>
</gene>
<keyword evidence="5" id="KW-0472">Membrane</keyword>
<organism evidence="7 8">
    <name type="scientific">Peltaster fructicola</name>
    <dbReference type="NCBI Taxonomy" id="286661"/>
    <lineage>
        <taxon>Eukaryota</taxon>
        <taxon>Fungi</taxon>
        <taxon>Dikarya</taxon>
        <taxon>Ascomycota</taxon>
        <taxon>Pezizomycotina</taxon>
        <taxon>Dothideomycetes</taxon>
        <taxon>Dothideomycetes incertae sedis</taxon>
        <taxon>Peltaster</taxon>
    </lineage>
</organism>
<evidence type="ECO:0000313" key="7">
    <source>
        <dbReference type="EMBL" id="QIW98506.1"/>
    </source>
</evidence>
<dbReference type="Gene3D" id="1.25.40.60">
    <property type="match status" value="1"/>
</dbReference>
<evidence type="ECO:0000256" key="4">
    <source>
        <dbReference type="ARBA" id="ARBA00022927"/>
    </source>
</evidence>
<dbReference type="InterPro" id="IPR036045">
    <property type="entry name" value="Sec1-like_sf"/>
</dbReference>
<dbReference type="Gene3D" id="3.40.50.1910">
    <property type="match status" value="1"/>
</dbReference>
<dbReference type="InterPro" id="IPR043127">
    <property type="entry name" value="Sec-1-like_dom3a"/>
</dbReference>
<dbReference type="GO" id="GO:0031410">
    <property type="term" value="C:cytoplasmic vesicle"/>
    <property type="evidence" value="ECO:0007669"/>
    <property type="project" value="UniProtKB-ARBA"/>
</dbReference>
<dbReference type="AlphaFoldDB" id="A0A6H0XUS0"/>
<dbReference type="InterPro" id="IPR043154">
    <property type="entry name" value="Sec-1-like_dom1"/>
</dbReference>
<evidence type="ECO:0000256" key="3">
    <source>
        <dbReference type="ARBA" id="ARBA00022448"/>
    </source>
</evidence>
<dbReference type="SUPFAM" id="SSF56815">
    <property type="entry name" value="Sec1/munc18-like (SM) proteins"/>
    <property type="match status" value="1"/>
</dbReference>
<dbReference type="GO" id="GO:0016192">
    <property type="term" value="P:vesicle-mediated transport"/>
    <property type="evidence" value="ECO:0007669"/>
    <property type="project" value="InterPro"/>
</dbReference>
<evidence type="ECO:0000313" key="8">
    <source>
        <dbReference type="Proteomes" id="UP000503462"/>
    </source>
</evidence>
<dbReference type="Pfam" id="PF00995">
    <property type="entry name" value="Sec1"/>
    <property type="match status" value="1"/>
</dbReference>
<dbReference type="GO" id="GO:0015031">
    <property type="term" value="P:protein transport"/>
    <property type="evidence" value="ECO:0007669"/>
    <property type="project" value="UniProtKB-KW"/>
</dbReference>
<evidence type="ECO:0000256" key="1">
    <source>
        <dbReference type="ARBA" id="ARBA00004184"/>
    </source>
</evidence>
<keyword evidence="4" id="KW-0653">Protein transport</keyword>
<evidence type="ECO:0000256" key="5">
    <source>
        <dbReference type="ARBA" id="ARBA00023136"/>
    </source>
</evidence>
<evidence type="ECO:0000256" key="6">
    <source>
        <dbReference type="ARBA" id="ARBA00073001"/>
    </source>
</evidence>
<keyword evidence="8" id="KW-1185">Reference proteome</keyword>
<reference evidence="7 8" key="1">
    <citation type="journal article" date="2016" name="Sci. Rep.">
        <title>Peltaster fructicola genome reveals evolution from an invasive phytopathogen to an ectophytic parasite.</title>
        <authorList>
            <person name="Xu C."/>
            <person name="Chen H."/>
            <person name="Gleason M.L."/>
            <person name="Xu J.R."/>
            <person name="Liu H."/>
            <person name="Zhang R."/>
            <person name="Sun G."/>
        </authorList>
    </citation>
    <scope>NUCLEOTIDE SEQUENCE [LARGE SCALE GENOMIC DNA]</scope>
    <source>
        <strain evidence="7 8">LNHT1506</strain>
    </source>
</reference>
<dbReference type="PIRSF" id="PIRSF005715">
    <property type="entry name" value="VPS45_Sec1"/>
    <property type="match status" value="1"/>
</dbReference>
<dbReference type="InterPro" id="IPR027482">
    <property type="entry name" value="Sec1-like_dom2"/>
</dbReference>
<proteinExistence type="inferred from homology"/>
<dbReference type="Gene3D" id="3.90.830.10">
    <property type="entry name" value="Syntaxin Binding Protein 1, Chain A, domain 2"/>
    <property type="match status" value="1"/>
</dbReference>
<accession>A0A6H0XUS0</accession>
<comment type="similarity">
    <text evidence="2">Belongs to the STXBP/unc-18/SEC1 family.</text>
</comment>
<sequence length="589" mass="65869">MDVHQAVSGYVTKMAAVGDGATGSNAARMKILLLDKDTVPIISAATTQSALLNHNVYLTDRLEKETREKMRHLRCLAFLRPSPDSIQALVDELREPKYGEYHLYFSNIIKKSSLERLAEADDHEVVKSILEYFADFTIINPDLCSVPLSTRLFSSGPELWNQDSLTRTTEGVLALLLALKKKPLIRYEKNSLLCKKLATEVRYGITQEEQLFDFRRPDTPPILLLIDRREDPVTPLLTQWTYQAMVHELIGIENGRVDLSSVPDVRPEFKEIVISQDQDPFFAKNMYLNFGDLGQNAKDYVEQFAAKQSTGQKLESIEDMKRFVEDYPEFRRLSGNVTKHVTLVTELSRVVEKDQLLDVSELEQSLACNDNHSSDVKTLQSLIQDPAVPPINKLRLVAIYALRYAGHSSNSTPALLDLLSVAGGLGKMEINLIPKLLAYAQSLQAMPPTGVPGLFQSSGIFDQARQRLNRGLRGVENVYTQHSPRLEVTIQDMIKGRLNANAYPFVEGGGQTRDKPQDIIVFIVGGATYEEAKMVAQVNASSPGVRVVLFGNGILNSTSFLREVELATESWPEPRPDTAAARLRREVGR</sequence>
<comment type="subcellular location">
    <subcellularLocation>
        <location evidence="1">Endomembrane system</location>
        <topology evidence="1">Peripheral membrane protein</topology>
    </subcellularLocation>
</comment>
<name>A0A6H0XUS0_9PEZI</name>
<dbReference type="FunFam" id="3.90.830.10:FF:000002">
    <property type="entry name" value="Vacuolar protein sorting-associated protein 45"/>
    <property type="match status" value="1"/>
</dbReference>
<dbReference type="GO" id="GO:0012505">
    <property type="term" value="C:endomembrane system"/>
    <property type="evidence" value="ECO:0007669"/>
    <property type="project" value="UniProtKB-SubCell"/>
</dbReference>
<dbReference type="InterPro" id="IPR001619">
    <property type="entry name" value="Sec1-like"/>
</dbReference>
<dbReference type="Gene3D" id="3.40.50.2060">
    <property type="match status" value="1"/>
</dbReference>
<dbReference type="PANTHER" id="PTHR11679">
    <property type="entry name" value="VESICLE PROTEIN SORTING-ASSOCIATED"/>
    <property type="match status" value="1"/>
</dbReference>
<evidence type="ECO:0000256" key="2">
    <source>
        <dbReference type="ARBA" id="ARBA00009884"/>
    </source>
</evidence>